<keyword evidence="2" id="KW-1185">Reference proteome</keyword>
<dbReference type="Proteomes" id="UP000828390">
    <property type="component" value="Unassembled WGS sequence"/>
</dbReference>
<protein>
    <submittedName>
        <fullName evidence="1">Uncharacterized protein</fullName>
    </submittedName>
</protein>
<dbReference type="EMBL" id="JAIWYP010000003">
    <property type="protein sequence ID" value="KAH3856323.1"/>
    <property type="molecule type" value="Genomic_DNA"/>
</dbReference>
<proteinExistence type="predicted"/>
<reference evidence="1" key="1">
    <citation type="journal article" date="2019" name="bioRxiv">
        <title>The Genome of the Zebra Mussel, Dreissena polymorpha: A Resource for Invasive Species Research.</title>
        <authorList>
            <person name="McCartney M.A."/>
            <person name="Auch B."/>
            <person name="Kono T."/>
            <person name="Mallez S."/>
            <person name="Zhang Y."/>
            <person name="Obille A."/>
            <person name="Becker A."/>
            <person name="Abrahante J.E."/>
            <person name="Garbe J."/>
            <person name="Badalamenti J.P."/>
            <person name="Herman A."/>
            <person name="Mangelson H."/>
            <person name="Liachko I."/>
            <person name="Sullivan S."/>
            <person name="Sone E.D."/>
            <person name="Koren S."/>
            <person name="Silverstein K.A.T."/>
            <person name="Beckman K.B."/>
            <person name="Gohl D.M."/>
        </authorList>
    </citation>
    <scope>NUCLEOTIDE SEQUENCE</scope>
    <source>
        <strain evidence="1">Duluth1</strain>
        <tissue evidence="1">Whole animal</tissue>
    </source>
</reference>
<organism evidence="1 2">
    <name type="scientific">Dreissena polymorpha</name>
    <name type="common">Zebra mussel</name>
    <name type="synonym">Mytilus polymorpha</name>
    <dbReference type="NCBI Taxonomy" id="45954"/>
    <lineage>
        <taxon>Eukaryota</taxon>
        <taxon>Metazoa</taxon>
        <taxon>Spiralia</taxon>
        <taxon>Lophotrochozoa</taxon>
        <taxon>Mollusca</taxon>
        <taxon>Bivalvia</taxon>
        <taxon>Autobranchia</taxon>
        <taxon>Heteroconchia</taxon>
        <taxon>Euheterodonta</taxon>
        <taxon>Imparidentia</taxon>
        <taxon>Neoheterodontei</taxon>
        <taxon>Myida</taxon>
        <taxon>Dreissenoidea</taxon>
        <taxon>Dreissenidae</taxon>
        <taxon>Dreissena</taxon>
    </lineage>
</organism>
<dbReference type="AlphaFoldDB" id="A0A9D4LEM7"/>
<comment type="caution">
    <text evidence="1">The sequence shown here is derived from an EMBL/GenBank/DDBJ whole genome shotgun (WGS) entry which is preliminary data.</text>
</comment>
<gene>
    <name evidence="1" type="ORF">DPMN_098909</name>
</gene>
<name>A0A9D4LEM7_DREPO</name>
<accession>A0A9D4LEM7</accession>
<evidence type="ECO:0000313" key="2">
    <source>
        <dbReference type="Proteomes" id="UP000828390"/>
    </source>
</evidence>
<reference evidence="1" key="2">
    <citation type="submission" date="2020-11" db="EMBL/GenBank/DDBJ databases">
        <authorList>
            <person name="McCartney M.A."/>
            <person name="Auch B."/>
            <person name="Kono T."/>
            <person name="Mallez S."/>
            <person name="Becker A."/>
            <person name="Gohl D.M."/>
            <person name="Silverstein K.A.T."/>
            <person name="Koren S."/>
            <person name="Bechman K.B."/>
            <person name="Herman A."/>
            <person name="Abrahante J.E."/>
            <person name="Garbe J."/>
        </authorList>
    </citation>
    <scope>NUCLEOTIDE SEQUENCE</scope>
    <source>
        <strain evidence="1">Duluth1</strain>
        <tissue evidence="1">Whole animal</tissue>
    </source>
</reference>
<sequence>MKACDSSIKAPYQLMVEEWQHNIYLPTKSEYASRTGYPFLRILATSARPL</sequence>
<evidence type="ECO:0000313" key="1">
    <source>
        <dbReference type="EMBL" id="KAH3856323.1"/>
    </source>
</evidence>